<reference evidence="2 3" key="1">
    <citation type="journal article" date="2024" name="Ann. Entomol. Soc. Am.">
        <title>Genomic analyses of the southern and eastern yellowjacket wasps (Hymenoptera: Vespidae) reveal evolutionary signatures of social life.</title>
        <authorList>
            <person name="Catto M.A."/>
            <person name="Caine P.B."/>
            <person name="Orr S.E."/>
            <person name="Hunt B.G."/>
            <person name="Goodisman M.A.D."/>
        </authorList>
    </citation>
    <scope>NUCLEOTIDE SEQUENCE [LARGE SCALE GENOMIC DNA]</scope>
    <source>
        <strain evidence="2">232</strain>
        <tissue evidence="2">Head and thorax</tissue>
    </source>
</reference>
<keyword evidence="3" id="KW-1185">Reference proteome</keyword>
<keyword evidence="1" id="KW-1133">Transmembrane helix</keyword>
<dbReference type="AlphaFoldDB" id="A0ABD2CUL4"/>
<proteinExistence type="predicted"/>
<gene>
    <name evidence="2" type="ORF">V1477_002947</name>
</gene>
<comment type="caution">
    <text evidence="2">The sequence shown here is derived from an EMBL/GenBank/DDBJ whole genome shotgun (WGS) entry which is preliminary data.</text>
</comment>
<accession>A0ABD2CUL4</accession>
<sequence length="180" mass="20709">MTMPMIMMTTMRIMGVVDKTSKFGRPWNFRVQGTSERNFQRAKIPYGVEKRVEKLCTGIIRVNEFVISFVLHLATIVEVTYLLTYITSKERARGRVEFAMRLTVSENTSVSFRALRRSDECKRTFTSTPGSIFTNVPTYTGSLSSSGAYNYVTDRSKKIMKYYCSFLTKISVTFSYILIQ</sequence>
<dbReference type="Proteomes" id="UP001607303">
    <property type="component" value="Unassembled WGS sequence"/>
</dbReference>
<name>A0ABD2CUL4_VESMC</name>
<keyword evidence="1" id="KW-0812">Transmembrane</keyword>
<keyword evidence="1" id="KW-0472">Membrane</keyword>
<evidence type="ECO:0000256" key="1">
    <source>
        <dbReference type="SAM" id="Phobius"/>
    </source>
</evidence>
<feature type="transmembrane region" description="Helical" evidence="1">
    <location>
        <begin position="65"/>
        <end position="86"/>
    </location>
</feature>
<evidence type="ECO:0000313" key="3">
    <source>
        <dbReference type="Proteomes" id="UP001607303"/>
    </source>
</evidence>
<evidence type="ECO:0000313" key="2">
    <source>
        <dbReference type="EMBL" id="KAL2748827.1"/>
    </source>
</evidence>
<protein>
    <submittedName>
        <fullName evidence="2">Uncharacterized protein</fullName>
    </submittedName>
</protein>
<dbReference type="EMBL" id="JAYRBN010000030">
    <property type="protein sequence ID" value="KAL2748827.1"/>
    <property type="molecule type" value="Genomic_DNA"/>
</dbReference>
<organism evidence="2 3">
    <name type="scientific">Vespula maculifrons</name>
    <name type="common">Eastern yellow jacket</name>
    <name type="synonym">Wasp</name>
    <dbReference type="NCBI Taxonomy" id="7453"/>
    <lineage>
        <taxon>Eukaryota</taxon>
        <taxon>Metazoa</taxon>
        <taxon>Ecdysozoa</taxon>
        <taxon>Arthropoda</taxon>
        <taxon>Hexapoda</taxon>
        <taxon>Insecta</taxon>
        <taxon>Pterygota</taxon>
        <taxon>Neoptera</taxon>
        <taxon>Endopterygota</taxon>
        <taxon>Hymenoptera</taxon>
        <taxon>Apocrita</taxon>
        <taxon>Aculeata</taxon>
        <taxon>Vespoidea</taxon>
        <taxon>Vespidae</taxon>
        <taxon>Vespinae</taxon>
        <taxon>Vespula</taxon>
    </lineage>
</organism>